<sequence length="186" mass="21238">MEMTGFLEKYRPTATEVVNEELVNRYAHVLPSSMIELWRTKGLGKYNDGLIEVINPDDFQDDLERTLGRKASNYVPIAISGFGELFYYRKLTAVDEDVCVFDPHYNQIETCVWSLTDFFNGYLCDDDIIKEVLRLELFKASLQKEGTLAQNEIFFFVPALALGGAESIEFVQKGNCQVHLSLLFQA</sequence>
<reference evidence="3 4" key="1">
    <citation type="submission" date="2018-06" db="EMBL/GenBank/DDBJ databases">
        <title>Genomic Encyclopedia of Archaeal and Bacterial Type Strains, Phase II (KMG-II): from individual species to whole genera.</title>
        <authorList>
            <person name="Goeker M."/>
        </authorList>
    </citation>
    <scope>NUCLEOTIDE SEQUENCE [LARGE SCALE GENOMIC DNA]</scope>
    <source>
        <strain evidence="3 4">DSM 14825</strain>
    </source>
</reference>
<dbReference type="OrthoDB" id="2216648at2"/>
<organism evidence="3 4">
    <name type="scientific">Pedobacter cryoconitis</name>
    <dbReference type="NCBI Taxonomy" id="188932"/>
    <lineage>
        <taxon>Bacteria</taxon>
        <taxon>Pseudomonadati</taxon>
        <taxon>Bacteroidota</taxon>
        <taxon>Sphingobacteriia</taxon>
        <taxon>Sphingobacteriales</taxon>
        <taxon>Sphingobacteriaceae</taxon>
        <taxon>Pedobacter</taxon>
    </lineage>
</organism>
<dbReference type="InterPro" id="IPR015002">
    <property type="entry name" value="T6SS_Tdi1_C"/>
</dbReference>
<comment type="caution">
    <text evidence="3">The sequence shown here is derived from an EMBL/GenBank/DDBJ whole genome shotgun (WGS) entry which is preliminary data.</text>
</comment>
<dbReference type="EMBL" id="QLLR01000023">
    <property type="protein sequence ID" value="RAJ26345.1"/>
    <property type="molecule type" value="Genomic_DNA"/>
</dbReference>
<evidence type="ECO:0000313" key="4">
    <source>
        <dbReference type="Proteomes" id="UP000249754"/>
    </source>
</evidence>
<protein>
    <recommendedName>
        <fullName evidence="5">DUF1851 domain-containing protein</fullName>
    </recommendedName>
</protein>
<dbReference type="AlphaFoldDB" id="A0A327SCK2"/>
<accession>A0A327SCK2</accession>
<dbReference type="InterPro" id="IPR014983">
    <property type="entry name" value="GAD-rel"/>
</dbReference>
<evidence type="ECO:0008006" key="5">
    <source>
        <dbReference type="Google" id="ProtNLM"/>
    </source>
</evidence>
<feature type="domain" description="T6SS immunity protein Tdi1 C-terminal" evidence="2">
    <location>
        <begin position="118"/>
        <end position="185"/>
    </location>
</feature>
<evidence type="ECO:0000313" key="3">
    <source>
        <dbReference type="EMBL" id="RAJ26345.1"/>
    </source>
</evidence>
<dbReference type="Pfam" id="PF08906">
    <property type="entry name" value="T6SS_Tdi1_C"/>
    <property type="match status" value="1"/>
</dbReference>
<gene>
    <name evidence="3" type="ORF">LY11_03789</name>
</gene>
<proteinExistence type="predicted"/>
<dbReference type="Pfam" id="PF08887">
    <property type="entry name" value="GAD-like"/>
    <property type="match status" value="1"/>
</dbReference>
<evidence type="ECO:0000259" key="2">
    <source>
        <dbReference type="Pfam" id="PF08906"/>
    </source>
</evidence>
<feature type="domain" description="GAD-related" evidence="1">
    <location>
        <begin position="6"/>
        <end position="90"/>
    </location>
</feature>
<evidence type="ECO:0000259" key="1">
    <source>
        <dbReference type="Pfam" id="PF08887"/>
    </source>
</evidence>
<dbReference type="Proteomes" id="UP000249754">
    <property type="component" value="Unassembled WGS sequence"/>
</dbReference>
<name>A0A327SCK2_9SPHI</name>